<evidence type="ECO:0000313" key="1">
    <source>
        <dbReference type="EMBL" id="GAI97288.1"/>
    </source>
</evidence>
<reference evidence="1" key="1">
    <citation type="journal article" date="2014" name="Front. Microbiol.">
        <title>High frequency of phylogenetically diverse reductive dehalogenase-homologous genes in deep subseafloor sedimentary metagenomes.</title>
        <authorList>
            <person name="Kawai M."/>
            <person name="Futagami T."/>
            <person name="Toyoda A."/>
            <person name="Takaki Y."/>
            <person name="Nishi S."/>
            <person name="Hori S."/>
            <person name="Arai W."/>
            <person name="Tsubouchi T."/>
            <person name="Morono Y."/>
            <person name="Uchiyama I."/>
            <person name="Ito T."/>
            <person name="Fujiyama A."/>
            <person name="Inagaki F."/>
            <person name="Takami H."/>
        </authorList>
    </citation>
    <scope>NUCLEOTIDE SEQUENCE</scope>
    <source>
        <strain evidence="1">Expedition CK06-06</strain>
    </source>
</reference>
<feature type="non-terminal residue" evidence="1">
    <location>
        <position position="48"/>
    </location>
</feature>
<name>X1SWE7_9ZZZZ</name>
<comment type="caution">
    <text evidence="1">The sequence shown here is derived from an EMBL/GenBank/DDBJ whole genome shotgun (WGS) entry which is preliminary data.</text>
</comment>
<dbReference type="AlphaFoldDB" id="X1SWE7"/>
<dbReference type="EMBL" id="BARW01020921">
    <property type="protein sequence ID" value="GAI97288.1"/>
    <property type="molecule type" value="Genomic_DNA"/>
</dbReference>
<accession>X1SWE7</accession>
<gene>
    <name evidence="1" type="ORF">S12H4_35248</name>
</gene>
<proteinExistence type="predicted"/>
<organism evidence="1">
    <name type="scientific">marine sediment metagenome</name>
    <dbReference type="NCBI Taxonomy" id="412755"/>
    <lineage>
        <taxon>unclassified sequences</taxon>
        <taxon>metagenomes</taxon>
        <taxon>ecological metagenomes</taxon>
    </lineage>
</organism>
<protein>
    <submittedName>
        <fullName evidence="1">Uncharacterized protein</fullName>
    </submittedName>
</protein>
<sequence length="48" mass="5850">MVIEMEDLEPDLNKLCKYIIYSINHEDLKTIFKKFFHAIIKYKESNNE</sequence>